<evidence type="ECO:0000313" key="3">
    <source>
        <dbReference type="EMBL" id="AFK17527.1"/>
    </source>
</evidence>
<dbReference type="InterPro" id="IPR054313">
    <property type="entry name" value="DIP2116-like_N"/>
</dbReference>
<dbReference type="KEGG" id="coe:CP258_09795"/>
<evidence type="ECO:0000313" key="4">
    <source>
        <dbReference type="Proteomes" id="UP000006465"/>
    </source>
</evidence>
<gene>
    <name evidence="3" type="ORF">CP258_09795</name>
</gene>
<evidence type="ECO:0000256" key="1">
    <source>
        <dbReference type="SAM" id="SignalP"/>
    </source>
</evidence>
<feature type="chain" id="PRO_5043717397" description="DIP2116-like N-terminal domain-containing protein" evidence="1">
    <location>
        <begin position="28"/>
        <end position="202"/>
    </location>
</feature>
<feature type="signal peptide" evidence="1">
    <location>
        <begin position="1"/>
        <end position="27"/>
    </location>
</feature>
<name>A0AAU8Q4I7_CORPS</name>
<protein>
    <recommendedName>
        <fullName evidence="2">DIP2116-like N-terminal domain-containing protein</fullName>
    </recommendedName>
</protein>
<dbReference type="Proteomes" id="UP000006465">
    <property type="component" value="Chromosome"/>
</dbReference>
<dbReference type="EMBL" id="CP003540">
    <property type="protein sequence ID" value="AFK17527.1"/>
    <property type="molecule type" value="Genomic_DNA"/>
</dbReference>
<evidence type="ECO:0000259" key="2">
    <source>
        <dbReference type="Pfam" id="PF22089"/>
    </source>
</evidence>
<proteinExistence type="predicted"/>
<sequence>MRYLHKARICSGIIASSLIIGALPATAYATPVETSLSCSIDAGRYGKTVQETKTTFNVTLPEKVTKEETFTAKVKLSDVSLHNNSLNRVGSVKMEKSTININVGNNVKLAEAQPGVTLSNGILTLSNKLVASISHGTLTTSVPELSIKLQATGGDSVVFKTTKDATSGTVRAYMFIFSATATSSCTTKPDVQLASAKVTPKG</sequence>
<dbReference type="RefSeq" id="WP_014367710.1">
    <property type="nucleotide sequence ID" value="NC_017945.3"/>
</dbReference>
<dbReference type="Gene3D" id="2.60.40.2270">
    <property type="match status" value="1"/>
</dbReference>
<accession>A0AAU8Q4I7</accession>
<reference evidence="3 4" key="1">
    <citation type="journal article" date="2013" name="J. Biotechnol.">
        <title>Genome sequence of Corynebacterium pseudotuberculosis biovar equi strain 258 and prediction of antigenic targets to improve biotechnological vaccine production.</title>
        <authorList>
            <person name="Soares S.C."/>
            <person name="Trost E."/>
            <person name="Ramos R.T."/>
            <person name="Carneiro A.R."/>
            <person name="Santos A.R."/>
            <person name="Pinto A.C."/>
            <person name="Barbosa E."/>
            <person name="Aburjaile F."/>
            <person name="Ali A."/>
            <person name="Diniz C.A."/>
            <person name="Hassan S.S."/>
            <person name="Fiaux K."/>
            <person name="Guimaraes L.C."/>
            <person name="Bakhtiar S.M."/>
            <person name="Pereira U."/>
            <person name="Almeida S.S."/>
            <person name="Abreu V.A."/>
            <person name="Rocha F.S."/>
            <person name="Dorella F.A."/>
            <person name="Miyoshi A."/>
            <person name="Silva A."/>
            <person name="Azevedo V."/>
            <person name="Tauch A."/>
        </authorList>
    </citation>
    <scope>NUCLEOTIDE SEQUENCE [LARGE SCALE GENOMIC DNA]</scope>
    <source>
        <strain evidence="3 4">258</strain>
    </source>
</reference>
<feature type="domain" description="DIP2116-like N-terminal" evidence="2">
    <location>
        <begin position="35"/>
        <end position="197"/>
    </location>
</feature>
<dbReference type="AlphaFoldDB" id="A0AAU8Q4I7"/>
<dbReference type="Pfam" id="PF22089">
    <property type="entry name" value="DIP2116-like_N"/>
    <property type="match status" value="1"/>
</dbReference>
<organism evidence="3 4">
    <name type="scientific">Corynebacterium pseudotuberculosis 258</name>
    <dbReference type="NCBI Taxonomy" id="1168865"/>
    <lineage>
        <taxon>Bacteria</taxon>
        <taxon>Bacillati</taxon>
        <taxon>Actinomycetota</taxon>
        <taxon>Actinomycetes</taxon>
        <taxon>Mycobacteriales</taxon>
        <taxon>Corynebacteriaceae</taxon>
        <taxon>Corynebacterium</taxon>
    </lineage>
</organism>
<keyword evidence="1" id="KW-0732">Signal</keyword>